<name>A0ABW8YZQ5_9FLAO</name>
<protein>
    <submittedName>
        <fullName evidence="1">Uncharacterized protein</fullName>
    </submittedName>
</protein>
<accession>A0ABW8YZQ5</accession>
<organism evidence="1 2">
    <name type="scientific">Flavobacterium rhizosphaerae</name>
    <dbReference type="NCBI Taxonomy" id="3163298"/>
    <lineage>
        <taxon>Bacteria</taxon>
        <taxon>Pseudomonadati</taxon>
        <taxon>Bacteroidota</taxon>
        <taxon>Flavobacteriia</taxon>
        <taxon>Flavobacteriales</taxon>
        <taxon>Flavobacteriaceae</taxon>
        <taxon>Flavobacterium</taxon>
    </lineage>
</organism>
<dbReference type="Proteomes" id="UP001629156">
    <property type="component" value="Unassembled WGS sequence"/>
</dbReference>
<evidence type="ECO:0000313" key="1">
    <source>
        <dbReference type="EMBL" id="MFL9844548.1"/>
    </source>
</evidence>
<gene>
    <name evidence="1" type="ORF">ABS766_08960</name>
</gene>
<dbReference type="EMBL" id="JBELPZ010000007">
    <property type="protein sequence ID" value="MFL9844548.1"/>
    <property type="molecule type" value="Genomic_DNA"/>
</dbReference>
<comment type="caution">
    <text evidence="1">The sequence shown here is derived from an EMBL/GenBank/DDBJ whole genome shotgun (WGS) entry which is preliminary data.</text>
</comment>
<proteinExistence type="predicted"/>
<sequence length="98" mass="11059">MATQFNMLKPYNDREDIICIQPNCSLAASNLNLAVMDIIQVCMTALYAMEESGNDRKMASALTIADVLKIALELMPMEEFQVLGSCYKLHLKLREKDN</sequence>
<reference evidence="1 2" key="1">
    <citation type="submission" date="2024-06" db="EMBL/GenBank/DDBJ databases">
        <authorList>
            <person name="Kaempfer P."/>
            <person name="Viver T."/>
        </authorList>
    </citation>
    <scope>NUCLEOTIDE SEQUENCE [LARGE SCALE GENOMIC DNA]</scope>
    <source>
        <strain evidence="1 2">ST-119</strain>
    </source>
</reference>
<evidence type="ECO:0000313" key="2">
    <source>
        <dbReference type="Proteomes" id="UP001629156"/>
    </source>
</evidence>
<keyword evidence="2" id="KW-1185">Reference proteome</keyword>